<gene>
    <name evidence="4" type="ORF">H9943_06050</name>
</gene>
<protein>
    <submittedName>
        <fullName evidence="4">GNAT family N-acetyltransferase</fullName>
    </submittedName>
</protein>
<proteinExistence type="predicted"/>
<dbReference type="SUPFAM" id="SSF55729">
    <property type="entry name" value="Acyl-CoA N-acyltransferases (Nat)"/>
    <property type="match status" value="1"/>
</dbReference>
<dbReference type="PANTHER" id="PTHR10545">
    <property type="entry name" value="DIAMINE N-ACETYLTRANSFERASE"/>
    <property type="match status" value="1"/>
</dbReference>
<dbReference type="InterPro" id="IPR051016">
    <property type="entry name" value="Diverse_Substrate_AcTransf"/>
</dbReference>
<dbReference type="CDD" id="cd04301">
    <property type="entry name" value="NAT_SF"/>
    <property type="match status" value="1"/>
</dbReference>
<dbReference type="InterPro" id="IPR016181">
    <property type="entry name" value="Acyl_CoA_acyltransferase"/>
</dbReference>
<comment type="caution">
    <text evidence="4">The sequence shown here is derived from an EMBL/GenBank/DDBJ whole genome shotgun (WGS) entry which is preliminary data.</text>
</comment>
<keyword evidence="2" id="KW-0012">Acyltransferase</keyword>
<reference evidence="4" key="2">
    <citation type="submission" date="2021-04" db="EMBL/GenBank/DDBJ databases">
        <authorList>
            <person name="Gilroy R."/>
        </authorList>
    </citation>
    <scope>NUCLEOTIDE SEQUENCE</scope>
    <source>
        <strain evidence="4">ChiBcec8-14828</strain>
    </source>
</reference>
<dbReference type="Pfam" id="PF00583">
    <property type="entry name" value="Acetyltransf_1"/>
    <property type="match status" value="1"/>
</dbReference>
<sequence length="155" mass="17530">MLIRKAENKDIPALQALLKQVGNVHHEGRPDLFLPDTCKYNEQELRQLLTCDETLVFVAVEQDEVCGYAFCQLTKSHGNGAFVEHKALYLDDLCVLETCRGTGIGKALYQYVLQFAKGQGCYHVTLNVWTCNPTAVKFYEKMGLTPQKITMEQIL</sequence>
<name>A0A9D2M3F8_9FIRM</name>
<evidence type="ECO:0000259" key="3">
    <source>
        <dbReference type="PROSITE" id="PS51186"/>
    </source>
</evidence>
<dbReference type="PROSITE" id="PS51186">
    <property type="entry name" value="GNAT"/>
    <property type="match status" value="1"/>
</dbReference>
<evidence type="ECO:0000313" key="4">
    <source>
        <dbReference type="EMBL" id="HJB39944.1"/>
    </source>
</evidence>
<evidence type="ECO:0000256" key="2">
    <source>
        <dbReference type="ARBA" id="ARBA00023315"/>
    </source>
</evidence>
<dbReference type="Proteomes" id="UP000824209">
    <property type="component" value="Unassembled WGS sequence"/>
</dbReference>
<organism evidence="4 5">
    <name type="scientific">Candidatus Ruthenibacterium avium</name>
    <dbReference type="NCBI Taxonomy" id="2838751"/>
    <lineage>
        <taxon>Bacteria</taxon>
        <taxon>Bacillati</taxon>
        <taxon>Bacillota</taxon>
        <taxon>Clostridia</taxon>
        <taxon>Eubacteriales</taxon>
        <taxon>Oscillospiraceae</taxon>
        <taxon>Ruthenibacterium</taxon>
    </lineage>
</organism>
<dbReference type="EMBL" id="DWYA01000054">
    <property type="protein sequence ID" value="HJB39944.1"/>
    <property type="molecule type" value="Genomic_DNA"/>
</dbReference>
<keyword evidence="1" id="KW-0808">Transferase</keyword>
<feature type="domain" description="N-acetyltransferase" evidence="3">
    <location>
        <begin position="1"/>
        <end position="155"/>
    </location>
</feature>
<dbReference type="AlphaFoldDB" id="A0A9D2M3F8"/>
<dbReference type="PANTHER" id="PTHR10545:SF29">
    <property type="entry name" value="GH14572P-RELATED"/>
    <property type="match status" value="1"/>
</dbReference>
<evidence type="ECO:0000313" key="5">
    <source>
        <dbReference type="Proteomes" id="UP000824209"/>
    </source>
</evidence>
<dbReference type="InterPro" id="IPR000182">
    <property type="entry name" value="GNAT_dom"/>
</dbReference>
<dbReference type="Gene3D" id="3.40.630.30">
    <property type="match status" value="1"/>
</dbReference>
<dbReference type="GO" id="GO:0008080">
    <property type="term" value="F:N-acetyltransferase activity"/>
    <property type="evidence" value="ECO:0007669"/>
    <property type="project" value="TreeGrafter"/>
</dbReference>
<evidence type="ECO:0000256" key="1">
    <source>
        <dbReference type="ARBA" id="ARBA00022679"/>
    </source>
</evidence>
<reference evidence="4" key="1">
    <citation type="journal article" date="2021" name="PeerJ">
        <title>Extensive microbial diversity within the chicken gut microbiome revealed by metagenomics and culture.</title>
        <authorList>
            <person name="Gilroy R."/>
            <person name="Ravi A."/>
            <person name="Getino M."/>
            <person name="Pursley I."/>
            <person name="Horton D.L."/>
            <person name="Alikhan N.F."/>
            <person name="Baker D."/>
            <person name="Gharbi K."/>
            <person name="Hall N."/>
            <person name="Watson M."/>
            <person name="Adriaenssens E.M."/>
            <person name="Foster-Nyarko E."/>
            <person name="Jarju S."/>
            <person name="Secka A."/>
            <person name="Antonio M."/>
            <person name="Oren A."/>
            <person name="Chaudhuri R.R."/>
            <person name="La Ragione R."/>
            <person name="Hildebrand F."/>
            <person name="Pallen M.J."/>
        </authorList>
    </citation>
    <scope>NUCLEOTIDE SEQUENCE</scope>
    <source>
        <strain evidence="4">ChiBcec8-14828</strain>
    </source>
</reference>
<accession>A0A9D2M3F8</accession>